<dbReference type="Proteomes" id="UP001142592">
    <property type="component" value="Unassembled WGS sequence"/>
</dbReference>
<comment type="caution">
    <text evidence="2">The sequence shown here is derived from an EMBL/GenBank/DDBJ whole genome shotgun (WGS) entry which is preliminary data.</text>
</comment>
<sequence length="259" mass="29373">MKTPFDVKELPLSKLEALGIYHDQQLLLSPSQVQALLAGRRTDLISLHEIKGADFLIERLDARLSLRRQDSGEVELFIHPIYKQPRVHPLLNHQETQELISGKRSFIGKAVEQEEGRSTMVNIEYDPLTKDFVSYDVSKVQAPDRVNGMLLSEEEKSTFRRGEVLELEDGTRLRHRATALNGILSDRKALVLSVLLDGGISYLLLRGIAALQENAQQLDHRTPAFNQALSEMEGARKLRHRTEDIPARQTEPAIRKISR</sequence>
<dbReference type="AlphaFoldDB" id="A0A9X3DAL3"/>
<dbReference type="Pfam" id="PF13351">
    <property type="entry name" value="DUF4099"/>
    <property type="match status" value="1"/>
</dbReference>
<evidence type="ECO:0000259" key="1">
    <source>
        <dbReference type="Pfam" id="PF13351"/>
    </source>
</evidence>
<reference evidence="2" key="1">
    <citation type="submission" date="2022-11" db="EMBL/GenBank/DDBJ databases">
        <authorList>
            <person name="Graham C."/>
            <person name="Newman J.D."/>
        </authorList>
    </citation>
    <scope>NUCLEOTIDE SEQUENCE</scope>
    <source>
        <strain evidence="2">DSM 19486</strain>
    </source>
</reference>
<keyword evidence="3" id="KW-1185">Reference proteome</keyword>
<feature type="domain" description="DUF4099" evidence="1">
    <location>
        <begin position="5"/>
        <end position="88"/>
    </location>
</feature>
<name>A0A9X3DAL3_9SPHI</name>
<organism evidence="2 3">
    <name type="scientific">Pedobacter agri</name>
    <dbReference type="NCBI Taxonomy" id="454586"/>
    <lineage>
        <taxon>Bacteria</taxon>
        <taxon>Pseudomonadati</taxon>
        <taxon>Bacteroidota</taxon>
        <taxon>Sphingobacteriia</taxon>
        <taxon>Sphingobacteriales</taxon>
        <taxon>Sphingobacteriaceae</taxon>
        <taxon>Pedobacter</taxon>
    </lineage>
</organism>
<evidence type="ECO:0000313" key="2">
    <source>
        <dbReference type="EMBL" id="MCX3263660.1"/>
    </source>
</evidence>
<dbReference type="RefSeq" id="WP_010600764.1">
    <property type="nucleotide sequence ID" value="NZ_JAPJUH010000001.1"/>
</dbReference>
<accession>A0A9X3DAL3</accession>
<protein>
    <submittedName>
        <fullName evidence="2">DUF4099 domain-containing protein</fullName>
    </submittedName>
</protein>
<evidence type="ECO:0000313" key="3">
    <source>
        <dbReference type="Proteomes" id="UP001142592"/>
    </source>
</evidence>
<dbReference type="EMBL" id="JAPJUH010000001">
    <property type="protein sequence ID" value="MCX3263660.1"/>
    <property type="molecule type" value="Genomic_DNA"/>
</dbReference>
<proteinExistence type="predicted"/>
<dbReference type="InterPro" id="IPR025343">
    <property type="entry name" value="DUF4099"/>
</dbReference>
<gene>
    <name evidence="2" type="ORF">OQZ29_02830</name>
</gene>